<dbReference type="Proteomes" id="UP001596087">
    <property type="component" value="Unassembled WGS sequence"/>
</dbReference>
<dbReference type="InterPro" id="IPR005149">
    <property type="entry name" value="Tscrpt_reg_PadR_N"/>
</dbReference>
<organism evidence="3 4">
    <name type="scientific">Nocardioides taihuensis</name>
    <dbReference type="NCBI Taxonomy" id="1835606"/>
    <lineage>
        <taxon>Bacteria</taxon>
        <taxon>Bacillati</taxon>
        <taxon>Actinomycetota</taxon>
        <taxon>Actinomycetes</taxon>
        <taxon>Propionibacteriales</taxon>
        <taxon>Nocardioidaceae</taxon>
        <taxon>Nocardioides</taxon>
    </lineage>
</organism>
<dbReference type="PANTHER" id="PTHR43252">
    <property type="entry name" value="TRANSCRIPTIONAL REGULATOR YQJI"/>
    <property type="match status" value="1"/>
</dbReference>
<proteinExistence type="predicted"/>
<dbReference type="InterPro" id="IPR036388">
    <property type="entry name" value="WH-like_DNA-bd_sf"/>
</dbReference>
<sequence>MTASTSPATFGLLGLLAARPQTGYELTTQMRRSLRFVWPVSEAHLYREQRKLVALGWATSDEEPAGRRTRKRYTITPAGRAALAAWLESEPEEPQLHVEGLLRLFNADRSTPVALAASATATAEAARAAVAALAAIAAEYLETGGPLELLERGVGGAGDRREFHGRQVLPERLPVVALTADLTSELLDRIDSMFTELAAAAAAWSSLDDVSSAETRSRLEAVVSRSRQPANTPGAAEPQE</sequence>
<feature type="region of interest" description="Disordered" evidence="1">
    <location>
        <begin position="220"/>
        <end position="240"/>
    </location>
</feature>
<dbReference type="InterPro" id="IPR036390">
    <property type="entry name" value="WH_DNA-bd_sf"/>
</dbReference>
<dbReference type="RefSeq" id="WP_378588913.1">
    <property type="nucleotide sequence ID" value="NZ_JBHSKD010000007.1"/>
</dbReference>
<evidence type="ECO:0000259" key="2">
    <source>
        <dbReference type="Pfam" id="PF03551"/>
    </source>
</evidence>
<protein>
    <submittedName>
        <fullName evidence="3">PadR family transcriptional regulator</fullName>
    </submittedName>
</protein>
<keyword evidence="4" id="KW-1185">Reference proteome</keyword>
<evidence type="ECO:0000256" key="1">
    <source>
        <dbReference type="SAM" id="MobiDB-lite"/>
    </source>
</evidence>
<dbReference type="Pfam" id="PF03551">
    <property type="entry name" value="PadR"/>
    <property type="match status" value="1"/>
</dbReference>
<comment type="caution">
    <text evidence="3">The sequence shown here is derived from an EMBL/GenBank/DDBJ whole genome shotgun (WGS) entry which is preliminary data.</text>
</comment>
<dbReference type="PANTHER" id="PTHR43252:SF4">
    <property type="entry name" value="TRANSCRIPTIONAL REGULATORY PROTEIN"/>
    <property type="match status" value="1"/>
</dbReference>
<accession>A0ABW0BH13</accession>
<name>A0ABW0BH13_9ACTN</name>
<reference evidence="4" key="1">
    <citation type="journal article" date="2019" name="Int. J. Syst. Evol. Microbiol.">
        <title>The Global Catalogue of Microorganisms (GCM) 10K type strain sequencing project: providing services to taxonomists for standard genome sequencing and annotation.</title>
        <authorList>
            <consortium name="The Broad Institute Genomics Platform"/>
            <consortium name="The Broad Institute Genome Sequencing Center for Infectious Disease"/>
            <person name="Wu L."/>
            <person name="Ma J."/>
        </authorList>
    </citation>
    <scope>NUCLEOTIDE SEQUENCE [LARGE SCALE GENOMIC DNA]</scope>
    <source>
        <strain evidence="4">DFY41</strain>
    </source>
</reference>
<evidence type="ECO:0000313" key="4">
    <source>
        <dbReference type="Proteomes" id="UP001596087"/>
    </source>
</evidence>
<dbReference type="Gene3D" id="1.10.10.10">
    <property type="entry name" value="Winged helix-like DNA-binding domain superfamily/Winged helix DNA-binding domain"/>
    <property type="match status" value="1"/>
</dbReference>
<gene>
    <name evidence="3" type="ORF">ACFPGP_07565</name>
</gene>
<dbReference type="EMBL" id="JBHSKD010000007">
    <property type="protein sequence ID" value="MFC5176525.1"/>
    <property type="molecule type" value="Genomic_DNA"/>
</dbReference>
<feature type="domain" description="Transcription regulator PadR N-terminal" evidence="2">
    <location>
        <begin position="12"/>
        <end position="84"/>
    </location>
</feature>
<dbReference type="SUPFAM" id="SSF46785">
    <property type="entry name" value="Winged helix' DNA-binding domain"/>
    <property type="match status" value="1"/>
</dbReference>
<evidence type="ECO:0000313" key="3">
    <source>
        <dbReference type="EMBL" id="MFC5176525.1"/>
    </source>
</evidence>